<dbReference type="InterPro" id="IPR003593">
    <property type="entry name" value="AAA+_ATPase"/>
</dbReference>
<keyword evidence="5 11" id="KW-0067">ATP-binding</keyword>
<evidence type="ECO:0000256" key="1">
    <source>
        <dbReference type="ARBA" id="ARBA00004141"/>
    </source>
</evidence>
<dbReference type="InterPro" id="IPR017871">
    <property type="entry name" value="ABC_transporter-like_CS"/>
</dbReference>
<dbReference type="EMBL" id="DYUZ01000007">
    <property type="protein sequence ID" value="HJG36488.1"/>
    <property type="molecule type" value="Genomic_DNA"/>
</dbReference>
<evidence type="ECO:0000256" key="4">
    <source>
        <dbReference type="ARBA" id="ARBA00022741"/>
    </source>
</evidence>
<dbReference type="InterPro" id="IPR003439">
    <property type="entry name" value="ABC_transporter-like_ATP-bd"/>
</dbReference>
<name>A0A921IS71_9ACTN</name>
<keyword evidence="2 8" id="KW-0813">Transport</keyword>
<keyword evidence="7 8" id="KW-0472">Membrane</keyword>
<protein>
    <submittedName>
        <fullName evidence="11">ATP-binding cassette domain-containing protein</fullName>
    </submittedName>
</protein>
<dbReference type="PROSITE" id="PS50893">
    <property type="entry name" value="ABC_TRANSPORTER_2"/>
    <property type="match status" value="1"/>
</dbReference>
<sequence>MARSRSSKGNTAHLGTGAPAARGASGLAPWAVIAWLLIWQIASISWGSPLLLPGPIDVAARLIALAPDPAFWQRVLFTLSRIAGGYLLAAAIGIAAALGAARWRTAEELFAPLVALTKSVPVASITVLALVWLRAANLAVFVVFLVVLPLVYANTLAGLRAADPALDEAAKLFSINGARRLRFLVMPRLYPYLETALGTALGMAWKAGVAAEVIGIPTGSLGEAVYDAKVYFDTPGLFAVTLAIVIASAATTGIVKAALRALEPIACGAAGHAKTFDAIHSKATERAARAKGSEVAAHNLMRTASTIHLTGITKAFAGLSVLDGITFDAHPGTPVCLMAPSGSGKTTLLRIAAGLSDSDSGSLIWGDAADRDAPGRVSMVFQDDRLADQASILANVRLPLEADSTAWHDAPALLNALGLGEHLLSPVGTCSGGERRRIALARALLADHDLLLLDEPFAGLDDATHKQVAALVAAHERSTVVIAATHDRRDADLLGARAISLARKEASSNGALLP</sequence>
<feature type="transmembrane region" description="Helical" evidence="8">
    <location>
        <begin position="236"/>
        <end position="255"/>
    </location>
</feature>
<feature type="transmembrane region" description="Helical" evidence="8">
    <location>
        <begin position="113"/>
        <end position="132"/>
    </location>
</feature>
<accession>A0A921IS71</accession>
<organism evidence="11 12">
    <name type="scientific">Enorma phocaeensis</name>
    <dbReference type="NCBI Taxonomy" id="1871019"/>
    <lineage>
        <taxon>Bacteria</taxon>
        <taxon>Bacillati</taxon>
        <taxon>Actinomycetota</taxon>
        <taxon>Coriobacteriia</taxon>
        <taxon>Coriobacteriales</taxon>
        <taxon>Coriobacteriaceae</taxon>
        <taxon>Enorma</taxon>
    </lineage>
</organism>
<evidence type="ECO:0000259" key="9">
    <source>
        <dbReference type="PROSITE" id="PS50893"/>
    </source>
</evidence>
<dbReference type="InterPro" id="IPR000515">
    <property type="entry name" value="MetI-like"/>
</dbReference>
<comment type="subcellular location">
    <subcellularLocation>
        <location evidence="8">Cell membrane</location>
        <topology evidence="8">Multi-pass membrane protein</topology>
    </subcellularLocation>
    <subcellularLocation>
        <location evidence="1">Membrane</location>
        <topology evidence="1">Multi-pass membrane protein</topology>
    </subcellularLocation>
</comment>
<dbReference type="InterPro" id="IPR027417">
    <property type="entry name" value="P-loop_NTPase"/>
</dbReference>
<evidence type="ECO:0000256" key="5">
    <source>
        <dbReference type="ARBA" id="ARBA00022840"/>
    </source>
</evidence>
<reference evidence="11" key="1">
    <citation type="journal article" date="2021" name="PeerJ">
        <title>Extensive microbial diversity within the chicken gut microbiome revealed by metagenomics and culture.</title>
        <authorList>
            <person name="Gilroy R."/>
            <person name="Ravi A."/>
            <person name="Getino M."/>
            <person name="Pursley I."/>
            <person name="Horton D.L."/>
            <person name="Alikhan N.F."/>
            <person name="Baker D."/>
            <person name="Gharbi K."/>
            <person name="Hall N."/>
            <person name="Watson M."/>
            <person name="Adriaenssens E.M."/>
            <person name="Foster-Nyarko E."/>
            <person name="Jarju S."/>
            <person name="Secka A."/>
            <person name="Antonio M."/>
            <person name="Oren A."/>
            <person name="Chaudhuri R.R."/>
            <person name="La Ragione R."/>
            <person name="Hildebrand F."/>
            <person name="Pallen M.J."/>
        </authorList>
    </citation>
    <scope>NUCLEOTIDE SEQUENCE</scope>
    <source>
        <strain evidence="11">ChiHjej13B12-9602</strain>
    </source>
</reference>
<evidence type="ECO:0000256" key="2">
    <source>
        <dbReference type="ARBA" id="ARBA00022448"/>
    </source>
</evidence>
<comment type="caution">
    <text evidence="11">The sequence shown here is derived from an EMBL/GenBank/DDBJ whole genome shotgun (WGS) entry which is preliminary data.</text>
</comment>
<dbReference type="RefSeq" id="WP_273188670.1">
    <property type="nucleotide sequence ID" value="NZ_DYUZ01000007.1"/>
</dbReference>
<gene>
    <name evidence="11" type="ORF">K8V70_01295</name>
</gene>
<evidence type="ECO:0000256" key="7">
    <source>
        <dbReference type="ARBA" id="ARBA00023136"/>
    </source>
</evidence>
<evidence type="ECO:0000259" key="10">
    <source>
        <dbReference type="PROSITE" id="PS50928"/>
    </source>
</evidence>
<evidence type="ECO:0000313" key="11">
    <source>
        <dbReference type="EMBL" id="HJG36488.1"/>
    </source>
</evidence>
<feature type="transmembrane region" description="Helical" evidence="8">
    <location>
        <begin position="138"/>
        <end position="157"/>
    </location>
</feature>
<dbReference type="GO" id="GO:0005886">
    <property type="term" value="C:plasma membrane"/>
    <property type="evidence" value="ECO:0007669"/>
    <property type="project" value="UniProtKB-SubCell"/>
</dbReference>
<evidence type="ECO:0000256" key="6">
    <source>
        <dbReference type="ARBA" id="ARBA00022989"/>
    </source>
</evidence>
<feature type="transmembrane region" description="Helical" evidence="8">
    <location>
        <begin position="82"/>
        <end position="101"/>
    </location>
</feature>
<reference evidence="11" key="2">
    <citation type="submission" date="2021-09" db="EMBL/GenBank/DDBJ databases">
        <authorList>
            <person name="Gilroy R."/>
        </authorList>
    </citation>
    <scope>NUCLEOTIDE SEQUENCE</scope>
    <source>
        <strain evidence="11">ChiHjej13B12-9602</strain>
    </source>
</reference>
<dbReference type="PROSITE" id="PS50928">
    <property type="entry name" value="ABC_TM1"/>
    <property type="match status" value="1"/>
</dbReference>
<dbReference type="PANTHER" id="PTHR42788:SF19">
    <property type="entry name" value="ALIPHATIC SULFONATES IMPORT ATP-BINDING PROTEIN SSUB 2"/>
    <property type="match status" value="1"/>
</dbReference>
<evidence type="ECO:0000256" key="3">
    <source>
        <dbReference type="ARBA" id="ARBA00022692"/>
    </source>
</evidence>
<dbReference type="PROSITE" id="PS00211">
    <property type="entry name" value="ABC_TRANSPORTER_1"/>
    <property type="match status" value="1"/>
</dbReference>
<dbReference type="GO" id="GO:0055085">
    <property type="term" value="P:transmembrane transport"/>
    <property type="evidence" value="ECO:0007669"/>
    <property type="project" value="InterPro"/>
</dbReference>
<comment type="similarity">
    <text evidence="8">Belongs to the binding-protein-dependent transport system permease family.</text>
</comment>
<dbReference type="Pfam" id="PF00005">
    <property type="entry name" value="ABC_tran"/>
    <property type="match status" value="1"/>
</dbReference>
<dbReference type="Pfam" id="PF00528">
    <property type="entry name" value="BPD_transp_1"/>
    <property type="match status" value="1"/>
</dbReference>
<keyword evidence="3 8" id="KW-0812">Transmembrane</keyword>
<dbReference type="Proteomes" id="UP000753256">
    <property type="component" value="Unassembled WGS sequence"/>
</dbReference>
<dbReference type="GO" id="GO:0016887">
    <property type="term" value="F:ATP hydrolysis activity"/>
    <property type="evidence" value="ECO:0007669"/>
    <property type="project" value="InterPro"/>
</dbReference>
<evidence type="ECO:0000256" key="8">
    <source>
        <dbReference type="RuleBase" id="RU363032"/>
    </source>
</evidence>
<feature type="domain" description="ABC transmembrane type-1" evidence="10">
    <location>
        <begin position="75"/>
        <end position="255"/>
    </location>
</feature>
<dbReference type="InterPro" id="IPR035906">
    <property type="entry name" value="MetI-like_sf"/>
</dbReference>
<dbReference type="GO" id="GO:0005524">
    <property type="term" value="F:ATP binding"/>
    <property type="evidence" value="ECO:0007669"/>
    <property type="project" value="UniProtKB-KW"/>
</dbReference>
<dbReference type="Gene3D" id="3.40.50.300">
    <property type="entry name" value="P-loop containing nucleotide triphosphate hydrolases"/>
    <property type="match status" value="1"/>
</dbReference>
<dbReference type="InterPro" id="IPR050166">
    <property type="entry name" value="ABC_transporter_ATP-bind"/>
</dbReference>
<dbReference type="AlphaFoldDB" id="A0A921IS71"/>
<keyword evidence="4" id="KW-0547">Nucleotide-binding</keyword>
<feature type="domain" description="ABC transporter" evidence="9">
    <location>
        <begin position="307"/>
        <end position="513"/>
    </location>
</feature>
<dbReference type="SUPFAM" id="SSF161098">
    <property type="entry name" value="MetI-like"/>
    <property type="match status" value="1"/>
</dbReference>
<dbReference type="SMART" id="SM00382">
    <property type="entry name" value="AAA"/>
    <property type="match status" value="1"/>
</dbReference>
<evidence type="ECO:0000313" key="12">
    <source>
        <dbReference type="Proteomes" id="UP000753256"/>
    </source>
</evidence>
<dbReference type="PANTHER" id="PTHR42788">
    <property type="entry name" value="TAURINE IMPORT ATP-BINDING PROTEIN-RELATED"/>
    <property type="match status" value="1"/>
</dbReference>
<proteinExistence type="inferred from homology"/>
<dbReference type="SUPFAM" id="SSF52540">
    <property type="entry name" value="P-loop containing nucleoside triphosphate hydrolases"/>
    <property type="match status" value="1"/>
</dbReference>
<dbReference type="Gene3D" id="1.10.3720.10">
    <property type="entry name" value="MetI-like"/>
    <property type="match status" value="1"/>
</dbReference>
<keyword evidence="6 8" id="KW-1133">Transmembrane helix</keyword>